<evidence type="ECO:0000313" key="14">
    <source>
        <dbReference type="EMBL" id="OEJ87093.1"/>
    </source>
</evidence>
<dbReference type="InterPro" id="IPR017907">
    <property type="entry name" value="Znf_RING_CS"/>
</dbReference>
<dbReference type="SMART" id="SM00184">
    <property type="entry name" value="RING"/>
    <property type="match status" value="1"/>
</dbReference>
<comment type="pathway">
    <text evidence="3">Protein modification; protein ubiquitination.</text>
</comment>
<keyword evidence="7 11" id="KW-0863">Zinc-finger</keyword>
<organism evidence="14 15">
    <name type="scientific">Hanseniaspora uvarum</name>
    <name type="common">Yeast</name>
    <name type="synonym">Kloeckera apiculata</name>
    <dbReference type="NCBI Taxonomy" id="29833"/>
    <lineage>
        <taxon>Eukaryota</taxon>
        <taxon>Fungi</taxon>
        <taxon>Dikarya</taxon>
        <taxon>Ascomycota</taxon>
        <taxon>Saccharomycotina</taxon>
        <taxon>Saccharomycetes</taxon>
        <taxon>Saccharomycodales</taxon>
        <taxon>Saccharomycodaceae</taxon>
        <taxon>Hanseniaspora</taxon>
    </lineage>
</organism>
<comment type="catalytic activity">
    <reaction evidence="1">
        <text>S-ubiquitinyl-[E2 ubiquitin-conjugating enzyme]-L-cysteine + [acceptor protein]-L-lysine = [E2 ubiquitin-conjugating enzyme]-L-cysteine + N(6)-ubiquitinyl-[acceptor protein]-L-lysine.</text>
        <dbReference type="EC" id="2.3.2.27"/>
    </reaction>
</comment>
<evidence type="ECO:0000256" key="2">
    <source>
        <dbReference type="ARBA" id="ARBA00004308"/>
    </source>
</evidence>
<evidence type="ECO:0000256" key="1">
    <source>
        <dbReference type="ARBA" id="ARBA00000900"/>
    </source>
</evidence>
<dbReference type="PANTHER" id="PTHR12313">
    <property type="entry name" value="E3 UBIQUITIN-PROTEIN LIGASE RNF5-RELATED"/>
    <property type="match status" value="1"/>
</dbReference>
<dbReference type="InterPro" id="IPR001841">
    <property type="entry name" value="Znf_RING"/>
</dbReference>
<evidence type="ECO:0000313" key="15">
    <source>
        <dbReference type="Proteomes" id="UP000095358"/>
    </source>
</evidence>
<evidence type="ECO:0000256" key="6">
    <source>
        <dbReference type="ARBA" id="ARBA00022723"/>
    </source>
</evidence>
<comment type="subcellular location">
    <subcellularLocation>
        <location evidence="2">Endomembrane system</location>
    </subcellularLocation>
</comment>
<dbReference type="InterPro" id="IPR045103">
    <property type="entry name" value="RNF5/RNF185-like"/>
</dbReference>
<dbReference type="AlphaFoldDB" id="A0A1E5RKK4"/>
<evidence type="ECO:0000256" key="4">
    <source>
        <dbReference type="ARBA" id="ARBA00012483"/>
    </source>
</evidence>
<dbReference type="GO" id="GO:0005783">
    <property type="term" value="C:endoplasmic reticulum"/>
    <property type="evidence" value="ECO:0007669"/>
    <property type="project" value="InterPro"/>
</dbReference>
<dbReference type="STRING" id="29833.A0A1E5RKK4"/>
<keyword evidence="9" id="KW-0862">Zinc</keyword>
<dbReference type="Pfam" id="PF00097">
    <property type="entry name" value="zf-C3HC4"/>
    <property type="match status" value="1"/>
</dbReference>
<keyword evidence="10" id="KW-0472">Membrane</keyword>
<accession>A0A1E5RKK4</accession>
<evidence type="ECO:0000256" key="12">
    <source>
        <dbReference type="SAM" id="MobiDB-lite"/>
    </source>
</evidence>
<dbReference type="Gene3D" id="3.30.40.10">
    <property type="entry name" value="Zinc/RING finger domain, C3HC4 (zinc finger)"/>
    <property type="match status" value="1"/>
</dbReference>
<dbReference type="VEuPathDB" id="FungiDB:AWRI3580_g2655"/>
<evidence type="ECO:0000256" key="10">
    <source>
        <dbReference type="ARBA" id="ARBA00023136"/>
    </source>
</evidence>
<dbReference type="OrthoDB" id="6270329at2759"/>
<protein>
    <recommendedName>
        <fullName evidence="4">RING-type E3 ubiquitin transferase</fullName>
        <ecNumber evidence="4">2.3.2.27</ecNumber>
    </recommendedName>
</protein>
<evidence type="ECO:0000259" key="13">
    <source>
        <dbReference type="PROSITE" id="PS50089"/>
    </source>
</evidence>
<evidence type="ECO:0000256" key="7">
    <source>
        <dbReference type="ARBA" id="ARBA00022771"/>
    </source>
</evidence>
<proteinExistence type="predicted"/>
<dbReference type="InterPro" id="IPR013083">
    <property type="entry name" value="Znf_RING/FYVE/PHD"/>
</dbReference>
<dbReference type="PROSITE" id="PS50089">
    <property type="entry name" value="ZF_RING_2"/>
    <property type="match status" value="1"/>
</dbReference>
<evidence type="ECO:0000256" key="11">
    <source>
        <dbReference type="PROSITE-ProRule" id="PRU00175"/>
    </source>
</evidence>
<dbReference type="GO" id="GO:0008270">
    <property type="term" value="F:zinc ion binding"/>
    <property type="evidence" value="ECO:0007669"/>
    <property type="project" value="UniProtKB-KW"/>
</dbReference>
<evidence type="ECO:0000256" key="8">
    <source>
        <dbReference type="ARBA" id="ARBA00022786"/>
    </source>
</evidence>
<keyword evidence="6" id="KW-0479">Metal-binding</keyword>
<name>A0A1E5RKK4_HANUV</name>
<feature type="domain" description="RING-type" evidence="13">
    <location>
        <begin position="108"/>
        <end position="147"/>
    </location>
</feature>
<dbReference type="EC" id="2.3.2.27" evidence="4"/>
<sequence length="168" mass="18975">MDVIDVSQESFGDNDIIIVEEKHTNKRSASPIITSSSKRQKPNSTGEEVKNGPENLLLIPDQSLEIDDDDLDEQIIEDSDVEIIEKPDVAISKDDWAKTQNGDDEVVCIICYGEVENATVTKCGHVYCFKCLHEYINKGYVECAVCRQKLALKLNRLLKMKYRLVPVD</sequence>
<evidence type="ECO:0000256" key="9">
    <source>
        <dbReference type="ARBA" id="ARBA00022833"/>
    </source>
</evidence>
<dbReference type="SUPFAM" id="SSF57850">
    <property type="entry name" value="RING/U-box"/>
    <property type="match status" value="1"/>
</dbReference>
<feature type="region of interest" description="Disordered" evidence="12">
    <location>
        <begin position="25"/>
        <end position="52"/>
    </location>
</feature>
<keyword evidence="15" id="KW-1185">Reference proteome</keyword>
<feature type="compositionally biased region" description="Polar residues" evidence="12">
    <location>
        <begin position="27"/>
        <end position="46"/>
    </location>
</feature>
<dbReference type="GO" id="GO:0061630">
    <property type="term" value="F:ubiquitin protein ligase activity"/>
    <property type="evidence" value="ECO:0007669"/>
    <property type="project" value="UniProtKB-EC"/>
</dbReference>
<comment type="caution">
    <text evidence="14">The sequence shown here is derived from an EMBL/GenBank/DDBJ whole genome shotgun (WGS) entry which is preliminary data.</text>
</comment>
<evidence type="ECO:0000256" key="5">
    <source>
        <dbReference type="ARBA" id="ARBA00022679"/>
    </source>
</evidence>
<dbReference type="Proteomes" id="UP000095358">
    <property type="component" value="Unassembled WGS sequence"/>
</dbReference>
<dbReference type="InterPro" id="IPR018957">
    <property type="entry name" value="Znf_C3HC4_RING-type"/>
</dbReference>
<keyword evidence="5" id="KW-0808">Transferase</keyword>
<dbReference type="PROSITE" id="PS00518">
    <property type="entry name" value="ZF_RING_1"/>
    <property type="match status" value="1"/>
</dbReference>
<dbReference type="GO" id="GO:0006511">
    <property type="term" value="P:ubiquitin-dependent protein catabolic process"/>
    <property type="evidence" value="ECO:0007669"/>
    <property type="project" value="InterPro"/>
</dbReference>
<keyword evidence="8" id="KW-0833">Ubl conjugation pathway</keyword>
<dbReference type="EMBL" id="LPNN01000005">
    <property type="protein sequence ID" value="OEJ87093.1"/>
    <property type="molecule type" value="Genomic_DNA"/>
</dbReference>
<gene>
    <name evidence="14" type="ORF">AWRI3580_g2655</name>
</gene>
<reference evidence="15" key="1">
    <citation type="journal article" date="2016" name="Genome Announc.">
        <title>Genome sequences of three species of Hanseniaspora isolated from spontaneous wine fermentations.</title>
        <authorList>
            <person name="Sternes P.R."/>
            <person name="Lee D."/>
            <person name="Kutyna D.R."/>
            <person name="Borneman A.R."/>
        </authorList>
    </citation>
    <scope>NUCLEOTIDE SEQUENCE [LARGE SCALE GENOMIC DNA]</scope>
    <source>
        <strain evidence="15">AWRI3580</strain>
    </source>
</reference>
<evidence type="ECO:0000256" key="3">
    <source>
        <dbReference type="ARBA" id="ARBA00004906"/>
    </source>
</evidence>